<comment type="caution">
    <text evidence="5">Lacks conserved residue(s) required for the propagation of feature annotation.</text>
</comment>
<dbReference type="SMART" id="SM00211">
    <property type="entry name" value="TY"/>
    <property type="match status" value="1"/>
</dbReference>
<dbReference type="InterPro" id="IPR000716">
    <property type="entry name" value="Thyroglobulin_1"/>
</dbReference>
<keyword evidence="4 5" id="KW-1015">Disulfide bond</keyword>
<dbReference type="Proteomes" id="UP000499080">
    <property type="component" value="Unassembled WGS sequence"/>
</dbReference>
<evidence type="ECO:0000256" key="1">
    <source>
        <dbReference type="ARBA" id="ARBA00004613"/>
    </source>
</evidence>
<dbReference type="Gene3D" id="4.10.800.10">
    <property type="entry name" value="Thyroglobulin type-1"/>
    <property type="match status" value="1"/>
</dbReference>
<evidence type="ECO:0000313" key="8">
    <source>
        <dbReference type="Proteomes" id="UP000499080"/>
    </source>
</evidence>
<dbReference type="PANTHER" id="PTHR12352">
    <property type="entry name" value="SECRETED MODULAR CALCIUM-BINDING PROTEIN"/>
    <property type="match status" value="1"/>
</dbReference>
<dbReference type="CDD" id="cd00191">
    <property type="entry name" value="TY"/>
    <property type="match status" value="1"/>
</dbReference>
<dbReference type="EMBL" id="BGPR01012432">
    <property type="protein sequence ID" value="GBN56032.1"/>
    <property type="molecule type" value="Genomic_DNA"/>
</dbReference>
<accession>A0A4Y2PY66</accession>
<dbReference type="InterPro" id="IPR051950">
    <property type="entry name" value="Dev_reg/Prot_inhib"/>
</dbReference>
<dbReference type="SUPFAM" id="SSF57610">
    <property type="entry name" value="Thyroglobulin type-1 domain"/>
    <property type="match status" value="1"/>
</dbReference>
<feature type="non-terminal residue" evidence="7">
    <location>
        <position position="1"/>
    </location>
</feature>
<evidence type="ECO:0000313" key="7">
    <source>
        <dbReference type="EMBL" id="GBN56032.1"/>
    </source>
</evidence>
<evidence type="ECO:0000259" key="6">
    <source>
        <dbReference type="PROSITE" id="PS51162"/>
    </source>
</evidence>
<evidence type="ECO:0000256" key="4">
    <source>
        <dbReference type="ARBA" id="ARBA00023157"/>
    </source>
</evidence>
<dbReference type="PANTHER" id="PTHR12352:SF3">
    <property type="entry name" value="NIDOGEN-2"/>
    <property type="match status" value="1"/>
</dbReference>
<sequence>SVGGYIPQCDEDGFYQKFQCWNSVGRCWCSTKEGKRIKNADQPGECE</sequence>
<feature type="domain" description="Thyroglobulin type-1" evidence="6">
    <location>
        <begin position="1"/>
        <end position="46"/>
    </location>
</feature>
<dbReference type="AlphaFoldDB" id="A0A4Y2PY66"/>
<name>A0A4Y2PY66_ARAVE</name>
<keyword evidence="3" id="KW-0677">Repeat</keyword>
<gene>
    <name evidence="7" type="ORF">AVEN_79293_1</name>
</gene>
<evidence type="ECO:0000256" key="5">
    <source>
        <dbReference type="PROSITE-ProRule" id="PRU00500"/>
    </source>
</evidence>
<dbReference type="Pfam" id="PF00086">
    <property type="entry name" value="Thyroglobulin_1"/>
    <property type="match status" value="1"/>
</dbReference>
<organism evidence="7 8">
    <name type="scientific">Araneus ventricosus</name>
    <name type="common">Orbweaver spider</name>
    <name type="synonym">Epeira ventricosa</name>
    <dbReference type="NCBI Taxonomy" id="182803"/>
    <lineage>
        <taxon>Eukaryota</taxon>
        <taxon>Metazoa</taxon>
        <taxon>Ecdysozoa</taxon>
        <taxon>Arthropoda</taxon>
        <taxon>Chelicerata</taxon>
        <taxon>Arachnida</taxon>
        <taxon>Araneae</taxon>
        <taxon>Araneomorphae</taxon>
        <taxon>Entelegynae</taxon>
        <taxon>Araneoidea</taxon>
        <taxon>Araneidae</taxon>
        <taxon>Araneus</taxon>
    </lineage>
</organism>
<comment type="subcellular location">
    <subcellularLocation>
        <location evidence="1">Secreted</location>
    </subcellularLocation>
</comment>
<feature type="disulfide bond" evidence="5">
    <location>
        <begin position="20"/>
        <end position="27"/>
    </location>
</feature>
<evidence type="ECO:0000256" key="2">
    <source>
        <dbReference type="ARBA" id="ARBA00022525"/>
    </source>
</evidence>
<keyword evidence="2" id="KW-0964">Secreted</keyword>
<protein>
    <recommendedName>
        <fullName evidence="6">Thyroglobulin type-1 domain-containing protein</fullName>
    </recommendedName>
</protein>
<evidence type="ECO:0000256" key="3">
    <source>
        <dbReference type="ARBA" id="ARBA00022737"/>
    </source>
</evidence>
<dbReference type="PROSITE" id="PS51162">
    <property type="entry name" value="THYROGLOBULIN_1_2"/>
    <property type="match status" value="1"/>
</dbReference>
<keyword evidence="8" id="KW-1185">Reference proteome</keyword>
<proteinExistence type="predicted"/>
<reference evidence="7 8" key="1">
    <citation type="journal article" date="2019" name="Sci. Rep.">
        <title>Orb-weaving spider Araneus ventricosus genome elucidates the spidroin gene catalogue.</title>
        <authorList>
            <person name="Kono N."/>
            <person name="Nakamura H."/>
            <person name="Ohtoshi R."/>
            <person name="Moran D.A.P."/>
            <person name="Shinohara A."/>
            <person name="Yoshida Y."/>
            <person name="Fujiwara M."/>
            <person name="Mori M."/>
            <person name="Tomita M."/>
            <person name="Arakawa K."/>
        </authorList>
    </citation>
    <scope>NUCLEOTIDE SEQUENCE [LARGE SCALE GENOMIC DNA]</scope>
</reference>
<comment type="caution">
    <text evidence="7">The sequence shown here is derived from an EMBL/GenBank/DDBJ whole genome shotgun (WGS) entry which is preliminary data.</text>
</comment>
<dbReference type="GO" id="GO:0005615">
    <property type="term" value="C:extracellular space"/>
    <property type="evidence" value="ECO:0007669"/>
    <property type="project" value="TreeGrafter"/>
</dbReference>
<dbReference type="InterPro" id="IPR036857">
    <property type="entry name" value="Thyroglobulin_1_sf"/>
</dbReference>
<dbReference type="OrthoDB" id="5986054at2759"/>